<proteinExistence type="predicted"/>
<evidence type="ECO:0000313" key="3">
    <source>
        <dbReference type="Proteomes" id="UP000233491"/>
    </source>
</evidence>
<keyword evidence="3" id="KW-1185">Reference proteome</keyword>
<dbReference type="InterPro" id="IPR021327">
    <property type="entry name" value="DUF2934"/>
</dbReference>
<dbReference type="EMBL" id="PJNW01000003">
    <property type="protein sequence ID" value="PKR89922.1"/>
    <property type="molecule type" value="Genomic_DNA"/>
</dbReference>
<comment type="caution">
    <text evidence="2">The sequence shown here is derived from an EMBL/GenBank/DDBJ whole genome shotgun (WGS) entry which is preliminary data.</text>
</comment>
<evidence type="ECO:0000313" key="2">
    <source>
        <dbReference type="EMBL" id="PKR89922.1"/>
    </source>
</evidence>
<dbReference type="Pfam" id="PF11154">
    <property type="entry name" value="DUF2934"/>
    <property type="match status" value="1"/>
</dbReference>
<protein>
    <recommendedName>
        <fullName evidence="4">DUF2934 domain-containing protein</fullName>
    </recommendedName>
</protein>
<accession>A0A1I4S6J5</accession>
<sequence>MDANRDDEIRARAYQLWEEEGRPEGRAEQHWFTARESLAIEENQDSTYLPIDSGTDAEPIEALENAGEFPTLTDQGEQRIPRRPKEDDPSLPANS</sequence>
<organism evidence="2 3">
    <name type="scientific">Pleomorphomonas diazotrophica</name>
    <dbReference type="NCBI Taxonomy" id="1166257"/>
    <lineage>
        <taxon>Bacteria</taxon>
        <taxon>Pseudomonadati</taxon>
        <taxon>Pseudomonadota</taxon>
        <taxon>Alphaproteobacteria</taxon>
        <taxon>Hyphomicrobiales</taxon>
        <taxon>Pleomorphomonadaceae</taxon>
        <taxon>Pleomorphomonas</taxon>
    </lineage>
</organism>
<feature type="compositionally biased region" description="Basic and acidic residues" evidence="1">
    <location>
        <begin position="76"/>
        <end position="88"/>
    </location>
</feature>
<evidence type="ECO:0008006" key="4">
    <source>
        <dbReference type="Google" id="ProtNLM"/>
    </source>
</evidence>
<name>A0A1I4S6J5_9HYPH</name>
<gene>
    <name evidence="2" type="ORF">CXZ10_07010</name>
</gene>
<dbReference type="Proteomes" id="UP000233491">
    <property type="component" value="Unassembled WGS sequence"/>
</dbReference>
<dbReference type="AlphaFoldDB" id="A0A1I4S6J5"/>
<reference evidence="2 3" key="1">
    <citation type="submission" date="2017-12" db="EMBL/GenBank/DDBJ databases">
        <title>Anaerobic carbon monoxide metabolism by Pleomorphomonas carboxyditropha sp. nov., a new mesophilic hydrogenogenic carboxidotroph.</title>
        <authorList>
            <person name="Esquivel-Elizondo S."/>
            <person name="Krajmalnik-Brown R."/>
        </authorList>
    </citation>
    <scope>NUCLEOTIDE SEQUENCE [LARGE SCALE GENOMIC DNA]</scope>
    <source>
        <strain evidence="2 3">R5-392</strain>
    </source>
</reference>
<evidence type="ECO:0000256" key="1">
    <source>
        <dbReference type="SAM" id="MobiDB-lite"/>
    </source>
</evidence>
<dbReference type="OrthoDB" id="9811127at2"/>
<dbReference type="RefSeq" id="WP_101288434.1">
    <property type="nucleotide sequence ID" value="NZ_FOUQ01000003.1"/>
</dbReference>
<feature type="region of interest" description="Disordered" evidence="1">
    <location>
        <begin position="65"/>
        <end position="95"/>
    </location>
</feature>